<evidence type="ECO:0000313" key="2">
    <source>
        <dbReference type="Proteomes" id="UP000035352"/>
    </source>
</evidence>
<dbReference type="Gene3D" id="3.40.50.300">
    <property type="entry name" value="P-loop containing nucleotide triphosphate hydrolases"/>
    <property type="match status" value="1"/>
</dbReference>
<evidence type="ECO:0000313" key="1">
    <source>
        <dbReference type="EMBL" id="AKJ32001.1"/>
    </source>
</evidence>
<sequence length="390" mass="42855">MDPALPFVYRRTELAKVYCAALEGRGVLDFTSGLFLAAPRRTGKSTFLREDLIPEMRGLGWEPVYVDLWSDRARDPAELITAAVRGALTRHDGPVLKAAKRVGLDRLNVMGTLSLDLAKVGQPGGATLADALERLHQQSGKPIALLIDEAQHALSTEAGTQTMFALKAARDRLNQGTGTRGLHLVMTGSNRDKLAHLVLRKSEPFYGAGITRFPLLDRGFVEAYAQWLNQQFAAGMQFEVDALERAFELVGRRPEMLKQVVGESVSEFGGAAALSAQVASNAKELQRRAWRDFESVYNGLPDTQKAVLDGVARLSPDYEPFSEDAHQAYQAVMGKRLAASTVQAALDALREKELLWRAGRGAYAFEDDGLRAWYLEQHRSPPHIEGPSEG</sequence>
<keyword evidence="2" id="KW-1185">Reference proteome</keyword>
<name>A0A0G3BXA2_9BURK</name>
<protein>
    <recommendedName>
        <fullName evidence="3">ATP-binding protein</fullName>
    </recommendedName>
</protein>
<dbReference type="SUPFAM" id="SSF52540">
    <property type="entry name" value="P-loop containing nucleoside triphosphate hydrolases"/>
    <property type="match status" value="1"/>
</dbReference>
<dbReference type="Proteomes" id="UP000035352">
    <property type="component" value="Chromosome"/>
</dbReference>
<dbReference type="STRING" id="413882.AAW51_5310"/>
<dbReference type="AlphaFoldDB" id="A0A0G3BXA2"/>
<dbReference type="EMBL" id="CP011371">
    <property type="protein sequence ID" value="AKJ32001.1"/>
    <property type="molecule type" value="Genomic_DNA"/>
</dbReference>
<organism evidence="1 2">
    <name type="scientific">Caldimonas brevitalea</name>
    <dbReference type="NCBI Taxonomy" id="413882"/>
    <lineage>
        <taxon>Bacteria</taxon>
        <taxon>Pseudomonadati</taxon>
        <taxon>Pseudomonadota</taxon>
        <taxon>Betaproteobacteria</taxon>
        <taxon>Burkholderiales</taxon>
        <taxon>Sphaerotilaceae</taxon>
        <taxon>Caldimonas</taxon>
    </lineage>
</organism>
<gene>
    <name evidence="1" type="ORF">AAW51_5310</name>
</gene>
<dbReference type="PANTHER" id="PTHR34301">
    <property type="entry name" value="DNA-BINDING PROTEIN-RELATED"/>
    <property type="match status" value="1"/>
</dbReference>
<dbReference type="OrthoDB" id="8576717at2"/>
<dbReference type="InterPro" id="IPR027417">
    <property type="entry name" value="P-loop_NTPase"/>
</dbReference>
<evidence type="ECO:0008006" key="3">
    <source>
        <dbReference type="Google" id="ProtNLM"/>
    </source>
</evidence>
<proteinExistence type="predicted"/>
<reference evidence="1 2" key="1">
    <citation type="submission" date="2015-05" db="EMBL/GenBank/DDBJ databases">
        <authorList>
            <person name="Tang B."/>
            <person name="Yu Y."/>
        </authorList>
    </citation>
    <scope>NUCLEOTIDE SEQUENCE [LARGE SCALE GENOMIC DNA]</scope>
    <source>
        <strain evidence="1 2">DSM 7029</strain>
    </source>
</reference>
<dbReference type="PATRIC" id="fig|413882.6.peg.5556"/>
<dbReference type="RefSeq" id="WP_047197007.1">
    <property type="nucleotide sequence ID" value="NZ_CP011371.1"/>
</dbReference>
<dbReference type="PANTHER" id="PTHR34301:SF8">
    <property type="entry name" value="ATPASE DOMAIN-CONTAINING PROTEIN"/>
    <property type="match status" value="1"/>
</dbReference>
<dbReference type="KEGG" id="pbh:AAW51_5310"/>
<accession>A0A0G3BXA2</accession>